<protein>
    <submittedName>
        <fullName evidence="2">Uncharacterized protein</fullName>
    </submittedName>
</protein>
<dbReference type="Proteomes" id="UP000247498">
    <property type="component" value="Unassembled WGS sequence"/>
</dbReference>
<evidence type="ECO:0000313" key="2">
    <source>
        <dbReference type="EMBL" id="GBF97353.1"/>
    </source>
</evidence>
<evidence type="ECO:0000256" key="1">
    <source>
        <dbReference type="SAM" id="SignalP"/>
    </source>
</evidence>
<keyword evidence="3" id="KW-1185">Reference proteome</keyword>
<dbReference type="EMBL" id="BDRX01000097">
    <property type="protein sequence ID" value="GBF97353.1"/>
    <property type="molecule type" value="Genomic_DNA"/>
</dbReference>
<feature type="signal peptide" evidence="1">
    <location>
        <begin position="1"/>
        <end position="25"/>
    </location>
</feature>
<evidence type="ECO:0000313" key="3">
    <source>
        <dbReference type="Proteomes" id="UP000247498"/>
    </source>
</evidence>
<name>A0A2V0PHF7_9CHLO</name>
<sequence length="80" mass="8543">MARRSMALMALMALVALALVACAEGRPLRDLLQMISVRPTPFNPFVGPVVTSTNVRPTPFNPFIGPIVTQNSVALPNLLG</sequence>
<comment type="caution">
    <text evidence="2">The sequence shown here is derived from an EMBL/GenBank/DDBJ whole genome shotgun (WGS) entry which is preliminary data.</text>
</comment>
<proteinExistence type="predicted"/>
<dbReference type="PROSITE" id="PS51257">
    <property type="entry name" value="PROKAR_LIPOPROTEIN"/>
    <property type="match status" value="1"/>
</dbReference>
<dbReference type="InParanoid" id="A0A2V0PHF7"/>
<dbReference type="AlphaFoldDB" id="A0A2V0PHF7"/>
<organism evidence="2 3">
    <name type="scientific">Raphidocelis subcapitata</name>
    <dbReference type="NCBI Taxonomy" id="307507"/>
    <lineage>
        <taxon>Eukaryota</taxon>
        <taxon>Viridiplantae</taxon>
        <taxon>Chlorophyta</taxon>
        <taxon>core chlorophytes</taxon>
        <taxon>Chlorophyceae</taxon>
        <taxon>CS clade</taxon>
        <taxon>Sphaeropleales</taxon>
        <taxon>Selenastraceae</taxon>
        <taxon>Raphidocelis</taxon>
    </lineage>
</organism>
<reference evidence="2 3" key="1">
    <citation type="journal article" date="2018" name="Sci. Rep.">
        <title>Raphidocelis subcapitata (=Pseudokirchneriella subcapitata) provides an insight into genome evolution and environmental adaptations in the Sphaeropleales.</title>
        <authorList>
            <person name="Suzuki S."/>
            <person name="Yamaguchi H."/>
            <person name="Nakajima N."/>
            <person name="Kawachi M."/>
        </authorList>
    </citation>
    <scope>NUCLEOTIDE SEQUENCE [LARGE SCALE GENOMIC DNA]</scope>
    <source>
        <strain evidence="2 3">NIES-35</strain>
    </source>
</reference>
<accession>A0A2V0PHF7</accession>
<feature type="chain" id="PRO_5015901809" evidence="1">
    <location>
        <begin position="26"/>
        <end position="80"/>
    </location>
</feature>
<gene>
    <name evidence="2" type="ORF">Rsub_11000</name>
</gene>
<keyword evidence="1" id="KW-0732">Signal</keyword>